<dbReference type="PROSITE" id="PS00036">
    <property type="entry name" value="BZIP_BASIC"/>
    <property type="match status" value="1"/>
</dbReference>
<evidence type="ECO:0000259" key="2">
    <source>
        <dbReference type="PROSITE" id="PS00036"/>
    </source>
</evidence>
<evidence type="ECO:0000256" key="1">
    <source>
        <dbReference type="SAM" id="MobiDB-lite"/>
    </source>
</evidence>
<dbReference type="GeneID" id="98152992"/>
<feature type="region of interest" description="Disordered" evidence="1">
    <location>
        <begin position="1"/>
        <end position="75"/>
    </location>
</feature>
<dbReference type="CDD" id="cd14688">
    <property type="entry name" value="bZIP_YAP"/>
    <property type="match status" value="1"/>
</dbReference>
<protein>
    <recommendedName>
        <fullName evidence="2">BZIP domain-containing protein</fullName>
    </recommendedName>
</protein>
<reference evidence="3 4" key="1">
    <citation type="submission" date="2024-07" db="EMBL/GenBank/DDBJ databases">
        <title>Section-level genome sequencing and comparative genomics of Aspergillus sections Usti and Cavernicolus.</title>
        <authorList>
            <consortium name="Lawrence Berkeley National Laboratory"/>
            <person name="Nybo J.L."/>
            <person name="Vesth T.C."/>
            <person name="Theobald S."/>
            <person name="Frisvad J.C."/>
            <person name="Larsen T.O."/>
            <person name="Kjaerboelling I."/>
            <person name="Rothschild-Mancinelli K."/>
            <person name="Lyhne E.K."/>
            <person name="Kogle M.E."/>
            <person name="Barry K."/>
            <person name="Clum A."/>
            <person name="Na H."/>
            <person name="Ledsgaard L."/>
            <person name="Lin J."/>
            <person name="Lipzen A."/>
            <person name="Kuo A."/>
            <person name="Riley R."/>
            <person name="Mondo S."/>
            <person name="LaButti K."/>
            <person name="Haridas S."/>
            <person name="Pangalinan J."/>
            <person name="Salamov A.A."/>
            <person name="Simmons B.A."/>
            <person name="Magnuson J.K."/>
            <person name="Chen J."/>
            <person name="Drula E."/>
            <person name="Henrissat B."/>
            <person name="Wiebenga A."/>
            <person name="Lubbers R.J."/>
            <person name="Gomes A.C."/>
            <person name="Macurrencykelacurrency M.R."/>
            <person name="Stajich J."/>
            <person name="Grigoriev I.V."/>
            <person name="Mortensen U.H."/>
            <person name="De vries R.P."/>
            <person name="Baker S.E."/>
            <person name="Andersen M.R."/>
        </authorList>
    </citation>
    <scope>NUCLEOTIDE SEQUENCE [LARGE SCALE GENOMIC DNA]</scope>
    <source>
        <strain evidence="3 4">CBS 756.74</strain>
    </source>
</reference>
<dbReference type="Pfam" id="PF11905">
    <property type="entry name" value="DUF3425"/>
    <property type="match status" value="1"/>
</dbReference>
<feature type="compositionally biased region" description="Pro residues" evidence="1">
    <location>
        <begin position="1"/>
        <end position="10"/>
    </location>
</feature>
<keyword evidence="4" id="KW-1185">Reference proteome</keyword>
<dbReference type="SUPFAM" id="SSF57959">
    <property type="entry name" value="Leucine zipper domain"/>
    <property type="match status" value="1"/>
</dbReference>
<organism evidence="3 4">
    <name type="scientific">Aspergillus pseudodeflectus</name>
    <dbReference type="NCBI Taxonomy" id="176178"/>
    <lineage>
        <taxon>Eukaryota</taxon>
        <taxon>Fungi</taxon>
        <taxon>Dikarya</taxon>
        <taxon>Ascomycota</taxon>
        <taxon>Pezizomycotina</taxon>
        <taxon>Eurotiomycetes</taxon>
        <taxon>Eurotiomycetidae</taxon>
        <taxon>Eurotiales</taxon>
        <taxon>Aspergillaceae</taxon>
        <taxon>Aspergillus</taxon>
        <taxon>Aspergillus subgen. Nidulantes</taxon>
    </lineage>
</organism>
<dbReference type="Gene3D" id="1.20.5.170">
    <property type="match status" value="1"/>
</dbReference>
<dbReference type="PANTHER" id="PTHR38116:SF8">
    <property type="entry name" value="BZIP DOMAIN-CONTAINING PROTEIN"/>
    <property type="match status" value="1"/>
</dbReference>
<proteinExistence type="predicted"/>
<feature type="compositionally biased region" description="Polar residues" evidence="1">
    <location>
        <begin position="111"/>
        <end position="124"/>
    </location>
</feature>
<dbReference type="InterPro" id="IPR004827">
    <property type="entry name" value="bZIP"/>
</dbReference>
<dbReference type="InterPro" id="IPR046347">
    <property type="entry name" value="bZIP_sf"/>
</dbReference>
<dbReference type="EMBL" id="JBFXLR010000009">
    <property type="protein sequence ID" value="KAL2855587.1"/>
    <property type="molecule type" value="Genomic_DNA"/>
</dbReference>
<feature type="region of interest" description="Disordered" evidence="1">
    <location>
        <begin position="111"/>
        <end position="130"/>
    </location>
</feature>
<feature type="compositionally biased region" description="Low complexity" evidence="1">
    <location>
        <begin position="185"/>
        <end position="194"/>
    </location>
</feature>
<feature type="region of interest" description="Disordered" evidence="1">
    <location>
        <begin position="205"/>
        <end position="224"/>
    </location>
</feature>
<comment type="caution">
    <text evidence="3">The sequence shown here is derived from an EMBL/GenBank/DDBJ whole genome shotgun (WGS) entry which is preliminary data.</text>
</comment>
<dbReference type="InterPro" id="IPR021833">
    <property type="entry name" value="DUF3425"/>
</dbReference>
<feature type="compositionally biased region" description="Polar residues" evidence="1">
    <location>
        <begin position="59"/>
        <end position="74"/>
    </location>
</feature>
<feature type="compositionally biased region" description="Basic and acidic residues" evidence="1">
    <location>
        <begin position="19"/>
        <end position="55"/>
    </location>
</feature>
<dbReference type="PANTHER" id="PTHR38116">
    <property type="entry name" value="CHROMOSOME 7, WHOLE GENOME SHOTGUN SEQUENCE"/>
    <property type="match status" value="1"/>
</dbReference>
<dbReference type="Proteomes" id="UP001610444">
    <property type="component" value="Unassembled WGS sequence"/>
</dbReference>
<feature type="domain" description="BZIP" evidence="2">
    <location>
        <begin position="24"/>
        <end position="38"/>
    </location>
</feature>
<evidence type="ECO:0000313" key="3">
    <source>
        <dbReference type="EMBL" id="KAL2855587.1"/>
    </source>
</evidence>
<sequence>MLQTPSPQPQSKPARPKRVITEARKLQNREAQRAYRQRQKERIQKARSGLQEKGKGGSTRYQQLQPYSSTQNVQRDVPSVEALDWDAQDYRQGYSGLTAVSSIAGTDLSVSTPSSGTLQETQSIGGASSAGGLSGGGGFLDLLFPTPTTTSSSSFVVDDFLIGSSYQAFLPTPAEEVDTEGLEDSLSSTSSSTSNYTYPTPRRATYQQNQQQQYEHQRQAFRPTASSQTTLLSNPYKNALQTPKTNLITACLSNASALGISIEEFFSYNCMSLCSPFYRQTTSASVDPTTLLSSVTSCYPALPAHLKPTLPQILIPHHPLFDLVPIPILRSRAIILSVTLPHLVDMFELKGDIVEGGLLCLGSGAGRDGAKVIGNGSGSVTGQPWEVGSWEIAPWFLKKWKLLLDKESGDLWG</sequence>
<name>A0ABR4KU83_9EURO</name>
<feature type="region of interest" description="Disordered" evidence="1">
    <location>
        <begin position="174"/>
        <end position="200"/>
    </location>
</feature>
<evidence type="ECO:0000313" key="4">
    <source>
        <dbReference type="Proteomes" id="UP001610444"/>
    </source>
</evidence>
<gene>
    <name evidence="3" type="ORF">BJX68DRAFT_216661</name>
</gene>
<accession>A0ABR4KU83</accession>
<dbReference type="RefSeq" id="XP_070901994.1">
    <property type="nucleotide sequence ID" value="XM_071037828.1"/>
</dbReference>